<dbReference type="Proteomes" id="UP000050783">
    <property type="component" value="Unassembled WGS sequence"/>
</dbReference>
<dbReference type="RefSeq" id="WP_267885455.1">
    <property type="nucleotide sequence ID" value="NZ_CYPU01000039.1"/>
</dbReference>
<proteinExistence type="predicted"/>
<protein>
    <submittedName>
        <fullName evidence="1">Uncharacterized protein</fullName>
    </submittedName>
</protein>
<accession>A0A0P1EF70</accession>
<name>A0A0P1EF70_9RHOB</name>
<gene>
    <name evidence="1" type="ORF">RUA4292_02880</name>
</gene>
<evidence type="ECO:0000313" key="1">
    <source>
        <dbReference type="EMBL" id="CUH48695.1"/>
    </source>
</evidence>
<reference evidence="1 2" key="1">
    <citation type="submission" date="2015-09" db="EMBL/GenBank/DDBJ databases">
        <authorList>
            <consortium name="Swine Surveillance"/>
        </authorList>
    </citation>
    <scope>NUCLEOTIDE SEQUENCE [LARGE SCALE GENOMIC DNA]</scope>
    <source>
        <strain evidence="1 2">CECT 4292</strain>
    </source>
</reference>
<organism evidence="1 2">
    <name type="scientific">Ruegeria atlantica</name>
    <dbReference type="NCBI Taxonomy" id="81569"/>
    <lineage>
        <taxon>Bacteria</taxon>
        <taxon>Pseudomonadati</taxon>
        <taxon>Pseudomonadota</taxon>
        <taxon>Alphaproteobacteria</taxon>
        <taxon>Rhodobacterales</taxon>
        <taxon>Roseobacteraceae</taxon>
        <taxon>Ruegeria</taxon>
    </lineage>
</organism>
<evidence type="ECO:0000313" key="2">
    <source>
        <dbReference type="Proteomes" id="UP000050783"/>
    </source>
</evidence>
<dbReference type="EMBL" id="CYPU01000039">
    <property type="protein sequence ID" value="CUH48695.1"/>
    <property type="molecule type" value="Genomic_DNA"/>
</dbReference>
<dbReference type="GeneID" id="76832816"/>
<sequence length="43" mass="4687">MLIDKITLMPDERAQHGLQAEMHLRSGLLLGGSSEDEPVVVPC</sequence>
<dbReference type="AlphaFoldDB" id="A0A0P1EF70"/>